<evidence type="ECO:0000313" key="1">
    <source>
        <dbReference type="EMBL" id="GMT22447.1"/>
    </source>
</evidence>
<dbReference type="EMBL" id="BTSY01000004">
    <property type="protein sequence ID" value="GMT22447.1"/>
    <property type="molecule type" value="Genomic_DNA"/>
</dbReference>
<reference evidence="1" key="1">
    <citation type="submission" date="2023-10" db="EMBL/GenBank/DDBJ databases">
        <title>Genome assembly of Pristionchus species.</title>
        <authorList>
            <person name="Yoshida K."/>
            <person name="Sommer R.J."/>
        </authorList>
    </citation>
    <scope>NUCLEOTIDE SEQUENCE</scope>
    <source>
        <strain evidence="1">RS5133</strain>
    </source>
</reference>
<sequence>RLQMDQLPTPEAVQEALLRQKEREERETRVFSSKVDREEAAHCRCECCPPRNSLEDNDYCCSSLFSLALLKKGVLFRDGLISKLQPIGAHSCISRDPHFVNYILTDLAARSSAETFSMMTGTPINDLNRSLRYGAYRTIISSTIGHLGKGVRIRLPACVIAAVRAKWPSNNYTGF</sequence>
<dbReference type="Proteomes" id="UP001432322">
    <property type="component" value="Unassembled WGS sequence"/>
</dbReference>
<dbReference type="AlphaFoldDB" id="A0AAV5VRY4"/>
<feature type="non-terminal residue" evidence="1">
    <location>
        <position position="175"/>
    </location>
</feature>
<evidence type="ECO:0008006" key="3">
    <source>
        <dbReference type="Google" id="ProtNLM"/>
    </source>
</evidence>
<evidence type="ECO:0000313" key="2">
    <source>
        <dbReference type="Proteomes" id="UP001432322"/>
    </source>
</evidence>
<gene>
    <name evidence="1" type="ORF">PFISCL1PPCAC_13744</name>
</gene>
<feature type="non-terminal residue" evidence="1">
    <location>
        <position position="1"/>
    </location>
</feature>
<protein>
    <recommendedName>
        <fullName evidence="3">Ribosomal protein</fullName>
    </recommendedName>
</protein>
<keyword evidence="2" id="KW-1185">Reference proteome</keyword>
<comment type="caution">
    <text evidence="1">The sequence shown here is derived from an EMBL/GenBank/DDBJ whole genome shotgun (WGS) entry which is preliminary data.</text>
</comment>
<organism evidence="1 2">
    <name type="scientific">Pristionchus fissidentatus</name>
    <dbReference type="NCBI Taxonomy" id="1538716"/>
    <lineage>
        <taxon>Eukaryota</taxon>
        <taxon>Metazoa</taxon>
        <taxon>Ecdysozoa</taxon>
        <taxon>Nematoda</taxon>
        <taxon>Chromadorea</taxon>
        <taxon>Rhabditida</taxon>
        <taxon>Rhabditina</taxon>
        <taxon>Diplogasteromorpha</taxon>
        <taxon>Diplogasteroidea</taxon>
        <taxon>Neodiplogasteridae</taxon>
        <taxon>Pristionchus</taxon>
    </lineage>
</organism>
<name>A0AAV5VRY4_9BILA</name>
<dbReference type="PANTHER" id="PTHR36981">
    <property type="entry name" value="ZGC:195170"/>
    <property type="match status" value="1"/>
</dbReference>
<dbReference type="PANTHER" id="PTHR36981:SF1">
    <property type="entry name" value="P2X PURINORECEPTOR 7 INTRACELLULAR DOMAIN-CONTAINING PROTEIN"/>
    <property type="match status" value="1"/>
</dbReference>
<accession>A0AAV5VRY4</accession>
<proteinExistence type="predicted"/>